<organism evidence="12 13">
    <name type="scientific">Elsinoe australis</name>
    <dbReference type="NCBI Taxonomy" id="40998"/>
    <lineage>
        <taxon>Eukaryota</taxon>
        <taxon>Fungi</taxon>
        <taxon>Dikarya</taxon>
        <taxon>Ascomycota</taxon>
        <taxon>Pezizomycotina</taxon>
        <taxon>Dothideomycetes</taxon>
        <taxon>Dothideomycetidae</taxon>
        <taxon>Myriangiales</taxon>
        <taxon>Elsinoaceae</taxon>
        <taxon>Elsinoe</taxon>
    </lineage>
</organism>
<evidence type="ECO:0000313" key="12">
    <source>
        <dbReference type="EMBL" id="TKX18841.1"/>
    </source>
</evidence>
<evidence type="ECO:0000256" key="7">
    <source>
        <dbReference type="ARBA" id="ARBA00022859"/>
    </source>
</evidence>
<dbReference type="SUPFAM" id="SSF52540">
    <property type="entry name" value="P-loop containing nucleoside triphosphate hydrolases"/>
    <property type="match status" value="1"/>
</dbReference>
<dbReference type="InterPro" id="IPR041679">
    <property type="entry name" value="DNA2/NAM7-like_C"/>
</dbReference>
<protein>
    <submittedName>
        <fullName evidence="12">AAA domain-containing protein 13</fullName>
    </submittedName>
</protein>
<dbReference type="InterPro" id="IPR036855">
    <property type="entry name" value="Znf_CCCH_sf"/>
</dbReference>
<feature type="compositionally biased region" description="Low complexity" evidence="9">
    <location>
        <begin position="771"/>
        <end position="780"/>
    </location>
</feature>
<dbReference type="Gene3D" id="4.10.1000.10">
    <property type="entry name" value="Zinc finger, CCCH-type"/>
    <property type="match status" value="1"/>
</dbReference>
<dbReference type="GO" id="GO:0004386">
    <property type="term" value="F:helicase activity"/>
    <property type="evidence" value="ECO:0007669"/>
    <property type="project" value="InterPro"/>
</dbReference>
<evidence type="ECO:0000256" key="5">
    <source>
        <dbReference type="ARBA" id="ARBA00022806"/>
    </source>
</evidence>
<dbReference type="GO" id="GO:0031380">
    <property type="term" value="C:nuclear RNA-directed RNA polymerase complex"/>
    <property type="evidence" value="ECO:0007669"/>
    <property type="project" value="TreeGrafter"/>
</dbReference>
<dbReference type="CDD" id="cd18808">
    <property type="entry name" value="SF1_C_Upf1"/>
    <property type="match status" value="1"/>
</dbReference>
<evidence type="ECO:0000256" key="3">
    <source>
        <dbReference type="ARBA" id="ARBA00022723"/>
    </source>
</evidence>
<comment type="subcellular location">
    <subcellularLocation>
        <location evidence="1">Cytoplasm</location>
    </subcellularLocation>
</comment>
<dbReference type="SMART" id="SM00356">
    <property type="entry name" value="ZnF_C3H1"/>
    <property type="match status" value="1"/>
</dbReference>
<dbReference type="GO" id="GO:0002376">
    <property type="term" value="P:immune system process"/>
    <property type="evidence" value="ECO:0007669"/>
    <property type="project" value="UniProtKB-KW"/>
</dbReference>
<dbReference type="InterPro" id="IPR046439">
    <property type="entry name" value="ZF_RZ_dom"/>
</dbReference>
<keyword evidence="6 8" id="KW-0862">Zinc</keyword>
<dbReference type="Proteomes" id="UP000308133">
    <property type="component" value="Unassembled WGS sequence"/>
</dbReference>
<keyword evidence="3 8" id="KW-0479">Metal-binding</keyword>
<dbReference type="Pfam" id="PF18044">
    <property type="entry name" value="zf-CCCH_4"/>
    <property type="match status" value="1"/>
</dbReference>
<dbReference type="PANTHER" id="PTHR10887:SF445">
    <property type="entry name" value="NFX1-TYPE ZINC FINGER-CONTAINING PROTEIN 1"/>
    <property type="match status" value="1"/>
</dbReference>
<keyword evidence="4 8" id="KW-0863">Zinc-finger</keyword>
<dbReference type="InterPro" id="IPR041677">
    <property type="entry name" value="DNA2/NAM7_AAA_11"/>
</dbReference>
<evidence type="ECO:0000256" key="8">
    <source>
        <dbReference type="PROSITE-ProRule" id="PRU00723"/>
    </source>
</evidence>
<dbReference type="PANTHER" id="PTHR10887">
    <property type="entry name" value="DNA2/NAM7 HELICASE FAMILY"/>
    <property type="match status" value="1"/>
</dbReference>
<dbReference type="FunFam" id="3.40.50.300:FF:001660">
    <property type="entry name" value="NF-X1 finger and helicase protein, putative"/>
    <property type="match status" value="1"/>
</dbReference>
<gene>
    <name evidence="12" type="ORF">C1H76_9102</name>
</gene>
<evidence type="ECO:0000256" key="1">
    <source>
        <dbReference type="ARBA" id="ARBA00004496"/>
    </source>
</evidence>
<dbReference type="InterPro" id="IPR047187">
    <property type="entry name" value="SF1_C_Upf1"/>
</dbReference>
<evidence type="ECO:0000259" key="11">
    <source>
        <dbReference type="PROSITE" id="PS51981"/>
    </source>
</evidence>
<dbReference type="InterPro" id="IPR041367">
    <property type="entry name" value="Znf-CCCH_4"/>
</dbReference>
<keyword evidence="2" id="KW-0963">Cytoplasm</keyword>
<evidence type="ECO:0000256" key="6">
    <source>
        <dbReference type="ARBA" id="ARBA00022833"/>
    </source>
</evidence>
<proteinExistence type="predicted"/>
<feature type="domain" description="RZ-type" evidence="11">
    <location>
        <begin position="1594"/>
        <end position="1669"/>
    </location>
</feature>
<evidence type="ECO:0000256" key="4">
    <source>
        <dbReference type="ARBA" id="ARBA00022771"/>
    </source>
</evidence>
<evidence type="ECO:0000256" key="2">
    <source>
        <dbReference type="ARBA" id="ARBA00022490"/>
    </source>
</evidence>
<dbReference type="SUPFAM" id="SSF90229">
    <property type="entry name" value="CCCH zinc finger"/>
    <property type="match status" value="1"/>
</dbReference>
<dbReference type="PROSITE" id="PS51981">
    <property type="entry name" value="ZF_RZ"/>
    <property type="match status" value="1"/>
</dbReference>
<evidence type="ECO:0000256" key="9">
    <source>
        <dbReference type="SAM" id="MobiDB-lite"/>
    </source>
</evidence>
<dbReference type="GO" id="GO:0031048">
    <property type="term" value="P:regulatory ncRNA-mediated heterochromatin formation"/>
    <property type="evidence" value="ECO:0007669"/>
    <property type="project" value="TreeGrafter"/>
</dbReference>
<dbReference type="Pfam" id="PF13086">
    <property type="entry name" value="AAA_11"/>
    <property type="match status" value="1"/>
</dbReference>
<dbReference type="InterPro" id="IPR000571">
    <property type="entry name" value="Znf_CCCH"/>
</dbReference>
<dbReference type="Pfam" id="PF20173">
    <property type="entry name" value="ZnF_RZ-type"/>
    <property type="match status" value="1"/>
</dbReference>
<accession>A0A4U7AQW2</accession>
<sequence>MTGPKKKPCRFFLANRCTFGQSCKFSHDREEIQNLPTANRDLLGWQNTLHNQRPLGLAAARFFQQAHELVRADVFTRQEVISAFATEKGLNKIKDLLDLPWDKMEPQRLHQRFDTTFMPFLELLTNDKVLSSGVLEVHLGTIYAFLCGLGGARGIALFSIAVRFLQSCRNLISADVDNHILLRLLPVASAFHLMVRASQQARITPGINTLFDQITEVAMALDGKVSSSQLGCCRRDLREASVRLDYGNDIPFLHRNHQQDRVGNKVSFKLDRAGPGSFGNAQPRHDNDHQDIENIQILPTFDEIVNTMPEYLPLLDPDTWHKQGLAGLLDRHFRLLREDTIGQLRDRIRTELERLQQRPGEQIKAGANSHWVLDNANVEAPHFDQSQGLEAVVSFDQPKHIRGLGMKDRKARWEQSRHLQPDSVVCLLTTMGRVVFCRVVREFQGTRTPYQGSETEVPRPSRDDVSLHHNAKRASVLVQPVRLDSSSVENLIYLHQFGESAGKCTLVEFPGILLPAFMPTLEALQALSQSGTMPFEEFLVPNTSTNDVHIPPPAYASDPDFSMSLSSICKGDATMSFQPNNSSPSDHEMLRVSSSLDRSQAQTVLDALSRKLALLQGPPGTGKSFVGVHLVRLLADQKERSALGPIVCVCYTNHALDQLLEHLLDQGITQIARIGAASKSTRISQLNIRDLAKKDDTTKLEKFEAYLCKANLEENANHINHHLSDLSLSRTAEGLKGFLQSFNSQHVLQLFGGDVPDPEGWQIQKNKQKQKQGSPQQKLQHWLRGGSKRRSITQDRHIDELKDADIHAMSNNERHALHQAWMKMLFDQKYDAIERHRKRFTISKDRLQVVRSELDLRVLEQADVIGVTTSGLARNLNALRKLSSKVLLCEEAGEVLESHLLTALLPNIEHAILIGDHLQLRPHVGYHLSRESNEGEKYSLDLSLFERLVVPNGSGGSNLPYSTLEIQRRMHPTMANLVRSTLYPRLVDDPPVYDDICGMKKRLFWLDHRNAEVSKHDTESMQESHSNDFEVEMVAALVSHLIKQGQRRPDEIAVLTPYLGQLRKLRARLSELFELTVDQRDEDDLQRAGFADSIPTSLAHKTALDQAVRIATIDNFQGEEAPIVVISLVRSNDKHQCGFLRTQNRINVLLSRAQQGMYIIGDAATCGRVPMWKDVIELLEADENIGTSLPLECARHPEHDMKVVNPDDFLRLCPDGPSLCGEVCPSTAYCQNCGTEDTKGTQVDLIMLTAYSEHDLSDSPCMFLPCGHFFTVETLDGIVGLSTYYETDGSGQPIALKDLPYDLDIDQIKIVCPNCRKSLRNISRYGRPIRRALLIQSTLKFITWSNREYAGLMSTFLDLKAELNDTQAGTTFKVKDIKLEGSSDRMTKAIRNVPGSDRYANIFAFRKALNKYSHDVRTSEQPFRKVQDLVTFANRRKASSSVEPFSFPASTVLQTKASRLSACLLLRCDLAILMDYFSIRRNSPGETQTSRLIDTSTCRQRCREIITACAADSHVMQEAEAHIFLAQFAALELNRSTFPDGSASHITSLRTEAQEHLDKVKALHARHPAQIKTLAPDVEVTEKTLADQVFYSAVSDEEMRAAVKAMQTEFLSTGHWYRCVNGHPFTVGECGMPMAQTRCPECGAPVGGRDHVVAEGVQRADDLGAIERGIGGLDIQ</sequence>
<dbReference type="GO" id="GO:0008270">
    <property type="term" value="F:zinc ion binding"/>
    <property type="evidence" value="ECO:0007669"/>
    <property type="project" value="UniProtKB-KW"/>
</dbReference>
<keyword evidence="7" id="KW-0391">Immunity</keyword>
<reference evidence="12 13" key="1">
    <citation type="submission" date="2018-02" db="EMBL/GenBank/DDBJ databases">
        <title>Draft genome sequences of Elsinoe sp., causing black scab on jojoba.</title>
        <authorList>
            <person name="Stodart B."/>
            <person name="Jeffress S."/>
            <person name="Ash G."/>
            <person name="Arun Chinnappa K."/>
        </authorList>
    </citation>
    <scope>NUCLEOTIDE SEQUENCE [LARGE SCALE GENOMIC DNA]</scope>
    <source>
        <strain evidence="12 13">Hillstone_2</strain>
    </source>
</reference>
<evidence type="ECO:0000259" key="10">
    <source>
        <dbReference type="PROSITE" id="PS50103"/>
    </source>
</evidence>
<dbReference type="CDD" id="cd17936">
    <property type="entry name" value="EEXXEc_NFX1"/>
    <property type="match status" value="1"/>
</dbReference>
<dbReference type="Gene3D" id="3.40.50.300">
    <property type="entry name" value="P-loop containing nucleotide triphosphate hydrolases"/>
    <property type="match status" value="2"/>
</dbReference>
<dbReference type="EMBL" id="PTQR01000126">
    <property type="protein sequence ID" value="TKX18841.1"/>
    <property type="molecule type" value="Genomic_DNA"/>
</dbReference>
<feature type="region of interest" description="Disordered" evidence="9">
    <location>
        <begin position="767"/>
        <end position="790"/>
    </location>
</feature>
<name>A0A4U7AQW2_9PEZI</name>
<feature type="zinc finger region" description="C3H1-type" evidence="8">
    <location>
        <begin position="3"/>
        <end position="30"/>
    </location>
</feature>
<dbReference type="InterPro" id="IPR027417">
    <property type="entry name" value="P-loop_NTPase"/>
</dbReference>
<dbReference type="PROSITE" id="PS50103">
    <property type="entry name" value="ZF_C3H1"/>
    <property type="match status" value="1"/>
</dbReference>
<evidence type="ECO:0000313" key="13">
    <source>
        <dbReference type="Proteomes" id="UP000308133"/>
    </source>
</evidence>
<keyword evidence="5" id="KW-0378">Hydrolase</keyword>
<keyword evidence="5" id="KW-0347">Helicase</keyword>
<comment type="caution">
    <text evidence="12">The sequence shown here is derived from an EMBL/GenBank/DDBJ whole genome shotgun (WGS) entry which is preliminary data.</text>
</comment>
<dbReference type="InterPro" id="IPR045055">
    <property type="entry name" value="DNA2/NAM7-like"/>
</dbReference>
<keyword evidence="5" id="KW-0547">Nucleotide-binding</keyword>
<dbReference type="Pfam" id="PF13087">
    <property type="entry name" value="AAA_12"/>
    <property type="match status" value="1"/>
</dbReference>
<feature type="domain" description="C3H1-type" evidence="10">
    <location>
        <begin position="3"/>
        <end position="30"/>
    </location>
</feature>
<dbReference type="GO" id="GO:0005737">
    <property type="term" value="C:cytoplasm"/>
    <property type="evidence" value="ECO:0007669"/>
    <property type="project" value="UniProtKB-SubCell"/>
</dbReference>
<keyword evidence="5" id="KW-0067">ATP-binding</keyword>